<dbReference type="InterPro" id="IPR012506">
    <property type="entry name" value="TMEM86B-like"/>
</dbReference>
<dbReference type="GO" id="GO:0016787">
    <property type="term" value="F:hydrolase activity"/>
    <property type="evidence" value="ECO:0007669"/>
    <property type="project" value="TreeGrafter"/>
</dbReference>
<feature type="transmembrane region" description="Helical" evidence="6">
    <location>
        <begin position="128"/>
        <end position="147"/>
    </location>
</feature>
<keyword evidence="5 6" id="KW-0472">Membrane</keyword>
<keyword evidence="7" id="KW-0732">Signal</keyword>
<accession>A0A1R3L3A1</accession>
<feature type="signal peptide" evidence="7">
    <location>
        <begin position="1"/>
        <end position="18"/>
    </location>
</feature>
<evidence type="ECO:0000256" key="6">
    <source>
        <dbReference type="SAM" id="Phobius"/>
    </source>
</evidence>
<dbReference type="EMBL" id="AWUE01003146">
    <property type="protein sequence ID" value="OMP13824.1"/>
    <property type="molecule type" value="Genomic_DNA"/>
</dbReference>
<dbReference type="GO" id="GO:0016020">
    <property type="term" value="C:membrane"/>
    <property type="evidence" value="ECO:0007669"/>
    <property type="project" value="UniProtKB-SubCell"/>
</dbReference>
<dbReference type="AlphaFoldDB" id="A0A1R3L3A1"/>
<comment type="caution">
    <text evidence="8">The sequence shown here is derived from an EMBL/GenBank/DDBJ whole genome shotgun (WGS) entry which is preliminary data.</text>
</comment>
<evidence type="ECO:0000256" key="4">
    <source>
        <dbReference type="ARBA" id="ARBA00022989"/>
    </source>
</evidence>
<feature type="transmembrane region" description="Helical" evidence="6">
    <location>
        <begin position="77"/>
        <end position="95"/>
    </location>
</feature>
<evidence type="ECO:0000256" key="1">
    <source>
        <dbReference type="ARBA" id="ARBA00004141"/>
    </source>
</evidence>
<organism evidence="8 9">
    <name type="scientific">Corchorus olitorius</name>
    <dbReference type="NCBI Taxonomy" id="93759"/>
    <lineage>
        <taxon>Eukaryota</taxon>
        <taxon>Viridiplantae</taxon>
        <taxon>Streptophyta</taxon>
        <taxon>Embryophyta</taxon>
        <taxon>Tracheophyta</taxon>
        <taxon>Spermatophyta</taxon>
        <taxon>Magnoliopsida</taxon>
        <taxon>eudicotyledons</taxon>
        <taxon>Gunneridae</taxon>
        <taxon>Pentapetalae</taxon>
        <taxon>rosids</taxon>
        <taxon>malvids</taxon>
        <taxon>Malvales</taxon>
        <taxon>Malvaceae</taxon>
        <taxon>Grewioideae</taxon>
        <taxon>Apeibeae</taxon>
        <taxon>Corchorus</taxon>
    </lineage>
</organism>
<evidence type="ECO:0000256" key="7">
    <source>
        <dbReference type="SAM" id="SignalP"/>
    </source>
</evidence>
<feature type="transmembrane region" description="Helical" evidence="6">
    <location>
        <begin position="53"/>
        <end position="71"/>
    </location>
</feature>
<dbReference type="Proteomes" id="UP000187203">
    <property type="component" value="Unassembled WGS sequence"/>
</dbReference>
<reference evidence="9" key="1">
    <citation type="submission" date="2013-09" db="EMBL/GenBank/DDBJ databases">
        <title>Corchorus olitorius genome sequencing.</title>
        <authorList>
            <person name="Alam M."/>
            <person name="Haque M.S."/>
            <person name="Islam M.S."/>
            <person name="Emdad E.M."/>
            <person name="Islam M.M."/>
            <person name="Ahmed B."/>
            <person name="Halim A."/>
            <person name="Hossen Q.M.M."/>
            <person name="Hossain M.Z."/>
            <person name="Ahmed R."/>
            <person name="Khan M.M."/>
            <person name="Islam R."/>
            <person name="Rashid M.M."/>
            <person name="Khan S.A."/>
            <person name="Rahman M.S."/>
            <person name="Alam M."/>
            <person name="Yahiya A.S."/>
            <person name="Khan M.S."/>
            <person name="Azam M.S."/>
            <person name="Haque T."/>
            <person name="Lashkar M.Z.H."/>
            <person name="Akhand A.I."/>
            <person name="Morshed G."/>
            <person name="Roy S."/>
            <person name="Uddin K.S."/>
            <person name="Rabeya T."/>
            <person name="Hossain A.S."/>
            <person name="Chowdhury A."/>
            <person name="Snigdha A.R."/>
            <person name="Mortoza M.S."/>
            <person name="Matin S.A."/>
            <person name="Hoque S.M.E."/>
            <person name="Islam M.K."/>
            <person name="Roy D.K."/>
            <person name="Haider R."/>
            <person name="Moosa M.M."/>
            <person name="Elias S.M."/>
            <person name="Hasan A.M."/>
            <person name="Jahan S."/>
            <person name="Shafiuddin M."/>
            <person name="Mahmood N."/>
            <person name="Shommy N.S."/>
        </authorList>
    </citation>
    <scope>NUCLEOTIDE SEQUENCE [LARGE SCALE GENOMIC DNA]</scope>
    <source>
        <strain evidence="9">cv. O-4</strain>
    </source>
</reference>
<gene>
    <name evidence="8" type="ORF">COLO4_00864</name>
</gene>
<dbReference type="PANTHER" id="PTHR31885">
    <property type="entry name" value="GH04784P"/>
    <property type="match status" value="1"/>
</dbReference>
<comment type="subcellular location">
    <subcellularLocation>
        <location evidence="1">Membrane</location>
        <topology evidence="1">Multi-pass membrane protein</topology>
    </subcellularLocation>
</comment>
<evidence type="ECO:0000256" key="2">
    <source>
        <dbReference type="ARBA" id="ARBA00007375"/>
    </source>
</evidence>
<protein>
    <submittedName>
        <fullName evidence="8">YhhN-like protein</fullName>
    </submittedName>
</protein>
<dbReference type="STRING" id="93759.A0A1R3L3A1"/>
<proteinExistence type="inferred from homology"/>
<feature type="transmembrane region" description="Helical" evidence="6">
    <location>
        <begin position="159"/>
        <end position="178"/>
    </location>
</feature>
<evidence type="ECO:0000256" key="5">
    <source>
        <dbReference type="ARBA" id="ARBA00023136"/>
    </source>
</evidence>
<feature type="chain" id="PRO_5012842439" evidence="7">
    <location>
        <begin position="19"/>
        <end position="319"/>
    </location>
</feature>
<evidence type="ECO:0000256" key="3">
    <source>
        <dbReference type="ARBA" id="ARBA00022692"/>
    </source>
</evidence>
<keyword evidence="9" id="KW-1185">Reference proteome</keyword>
<evidence type="ECO:0000313" key="9">
    <source>
        <dbReference type="Proteomes" id="UP000187203"/>
    </source>
</evidence>
<sequence length="319" mass="35447">MLWSFLAVLFSGWLYVDASYRGPQWQRWLFKPVTLLLLVAWAWQAPTLNTTDYLILAGLVATLVGDALTLLPRQQMLYALGAFFLSHLLYTISFAAHMTMSFFWPIPLTFLVIGIIVIAIIWSKLDTLRWPICTLIGMTLVMNWMAAENYFFRPTDYSFSLLVGAVLLLLANIVWFISHYRRRFSADSAIVAACYFAGHFMIHADCGHRPASATGGHMHQHAHSCRCGKSHRQPKPLCAVRSVQPASLKISAAQPVAASSDCGCCTSDDDSPGGGDADSDRRASASYQFRWQIAGMDCPSCARKIEPPCKSCRRSPARG</sequence>
<dbReference type="PANTHER" id="PTHR31885:SF6">
    <property type="entry name" value="GH04784P"/>
    <property type="match status" value="1"/>
</dbReference>
<comment type="similarity">
    <text evidence="2">Belongs to the TMEM86 family.</text>
</comment>
<dbReference type="Pfam" id="PF07947">
    <property type="entry name" value="YhhN"/>
    <property type="match status" value="1"/>
</dbReference>
<feature type="transmembrane region" description="Helical" evidence="6">
    <location>
        <begin position="102"/>
        <end position="122"/>
    </location>
</feature>
<name>A0A1R3L3A1_9ROSI</name>
<evidence type="ECO:0000313" key="8">
    <source>
        <dbReference type="EMBL" id="OMP13824.1"/>
    </source>
</evidence>
<keyword evidence="3 6" id="KW-0812">Transmembrane</keyword>
<keyword evidence="4 6" id="KW-1133">Transmembrane helix</keyword>